<proteinExistence type="predicted"/>
<dbReference type="PIRSF" id="PIRSF005225">
    <property type="entry name" value="LAG1_LAC1"/>
    <property type="match status" value="1"/>
</dbReference>
<dbReference type="PANTHER" id="PTHR12560:SF0">
    <property type="entry name" value="LD18904P"/>
    <property type="match status" value="1"/>
</dbReference>
<protein>
    <submittedName>
        <fullName evidence="1">Uncharacterized protein</fullName>
    </submittedName>
</protein>
<organism evidence="1 2">
    <name type="scientific">Sphagnum jensenii</name>
    <dbReference type="NCBI Taxonomy" id="128206"/>
    <lineage>
        <taxon>Eukaryota</taxon>
        <taxon>Viridiplantae</taxon>
        <taxon>Streptophyta</taxon>
        <taxon>Embryophyta</taxon>
        <taxon>Bryophyta</taxon>
        <taxon>Sphagnophytina</taxon>
        <taxon>Sphagnopsida</taxon>
        <taxon>Sphagnales</taxon>
        <taxon>Sphagnaceae</taxon>
        <taxon>Sphagnum</taxon>
    </lineage>
</organism>
<dbReference type="PROSITE" id="PS50922">
    <property type="entry name" value="TLC"/>
    <property type="match status" value="1"/>
</dbReference>
<evidence type="ECO:0000313" key="1">
    <source>
        <dbReference type="EMBL" id="CAK9265825.1"/>
    </source>
</evidence>
<reference evidence="1" key="1">
    <citation type="submission" date="2024-02" db="EMBL/GenBank/DDBJ databases">
        <authorList>
            <consortium name="ELIXIR-Norway"/>
            <consortium name="Elixir Norway"/>
        </authorList>
    </citation>
    <scope>NUCLEOTIDE SEQUENCE</scope>
</reference>
<dbReference type="Pfam" id="PF03798">
    <property type="entry name" value="TRAM_LAG1_CLN8"/>
    <property type="match status" value="1"/>
</dbReference>
<dbReference type="PANTHER" id="PTHR12560">
    <property type="entry name" value="LONGEVITY ASSURANCE FACTOR 1 LAG1"/>
    <property type="match status" value="1"/>
</dbReference>
<sequence length="292" mass="34906">MISMLEHESLPRWKDYLFIFYFAMSFPVLRYFLDIFIFQKLARQCIFPHGERLMKKSMQEAGLKKLPKFTESAWKLTYYAVAETLLLLCTAREPWFGKTKYFWINWPYHMLKLKMKLLYTGQCGFYVYSVAALLVWETRRKDFGVMMTHHIITIFLITYSYADGLTRAGAATLLLHDISDIFMELAKLFKYSRNELGASISFSLFVVSWFVLRLIIFPLWVIWSISVEAIDYIDMNKRSDFTQYYIMNTLLIMLLILHIYWWLLIWRMLMKLLQNWGKVGDDVRSDSEDENS</sequence>
<dbReference type="InterPro" id="IPR006634">
    <property type="entry name" value="TLC-dom"/>
</dbReference>
<evidence type="ECO:0000313" key="2">
    <source>
        <dbReference type="Proteomes" id="UP001497444"/>
    </source>
</evidence>
<dbReference type="SMART" id="SM00724">
    <property type="entry name" value="TLC"/>
    <property type="match status" value="1"/>
</dbReference>
<dbReference type="InterPro" id="IPR016439">
    <property type="entry name" value="Lag1/Lac1-like"/>
</dbReference>
<gene>
    <name evidence="1" type="ORF">CSSPJE1EN1_LOCUS11303</name>
</gene>
<dbReference type="EMBL" id="OZ020113">
    <property type="protein sequence ID" value="CAK9265825.1"/>
    <property type="molecule type" value="Genomic_DNA"/>
</dbReference>
<keyword evidence="2" id="KW-1185">Reference proteome</keyword>
<accession>A0ABP0WJY5</accession>
<name>A0ABP0WJY5_9BRYO</name>
<dbReference type="Proteomes" id="UP001497444">
    <property type="component" value="Chromosome 18"/>
</dbReference>